<comment type="caution">
    <text evidence="2">The sequence shown here is derived from an EMBL/GenBank/DDBJ whole genome shotgun (WGS) entry which is preliminary data.</text>
</comment>
<evidence type="ECO:0000313" key="5">
    <source>
        <dbReference type="Proteomes" id="UP000195221"/>
    </source>
</evidence>
<dbReference type="EMBL" id="NBTZ01000179">
    <property type="protein sequence ID" value="OTP65573.1"/>
    <property type="molecule type" value="Genomic_DNA"/>
</dbReference>
<gene>
    <name evidence="3" type="ORF">PAMC26510_17025</name>
    <name evidence="2" type="ORF">PAMC26577_39255</name>
</gene>
<name>A0A242M383_CABSO</name>
<reference evidence="3 4" key="1">
    <citation type="submission" date="2017-03" db="EMBL/GenBank/DDBJ databases">
        <title>Genome analysis of strain PAMC 26510.</title>
        <authorList>
            <person name="Oh H.-M."/>
            <person name="Yang J.-A."/>
        </authorList>
    </citation>
    <scope>NUCLEOTIDE SEQUENCE [LARGE SCALE GENOMIC DNA]</scope>
    <source>
        <strain evidence="3 4">PAMC 26510</strain>
    </source>
</reference>
<dbReference type="EMBL" id="NBTY01000088">
    <property type="protein sequence ID" value="OTP74301.1"/>
    <property type="molecule type" value="Genomic_DNA"/>
</dbReference>
<dbReference type="AlphaFoldDB" id="A0A242M383"/>
<sequence length="39" mass="4507">MIERATIMRGQSPTFQVYALMLLVYFVICSSLSALSRYF</sequence>
<accession>A0A242M383</accession>
<protein>
    <submittedName>
        <fullName evidence="2">Uncharacterized protein</fullName>
    </submittedName>
</protein>
<keyword evidence="1" id="KW-0472">Membrane</keyword>
<dbReference type="Proteomes" id="UP000194546">
    <property type="component" value="Unassembled WGS sequence"/>
</dbReference>
<evidence type="ECO:0000313" key="4">
    <source>
        <dbReference type="Proteomes" id="UP000194546"/>
    </source>
</evidence>
<feature type="transmembrane region" description="Helical" evidence="1">
    <location>
        <begin position="15"/>
        <end position="35"/>
    </location>
</feature>
<organism evidence="2 5">
    <name type="scientific">Caballeronia sordidicola</name>
    <name type="common">Burkholderia sordidicola</name>
    <dbReference type="NCBI Taxonomy" id="196367"/>
    <lineage>
        <taxon>Bacteria</taxon>
        <taxon>Pseudomonadati</taxon>
        <taxon>Pseudomonadota</taxon>
        <taxon>Betaproteobacteria</taxon>
        <taxon>Burkholderiales</taxon>
        <taxon>Burkholderiaceae</taxon>
        <taxon>Caballeronia</taxon>
    </lineage>
</organism>
<evidence type="ECO:0000256" key="1">
    <source>
        <dbReference type="SAM" id="Phobius"/>
    </source>
</evidence>
<proteinExistence type="predicted"/>
<dbReference type="Proteomes" id="UP000195221">
    <property type="component" value="Unassembled WGS sequence"/>
</dbReference>
<reference evidence="2 5" key="2">
    <citation type="submission" date="2017-03" db="EMBL/GenBank/DDBJ databases">
        <title>Genome analysis of strain PAMC 26577.</title>
        <authorList>
            <person name="Oh H.-M."/>
            <person name="Yang J.-A."/>
        </authorList>
    </citation>
    <scope>NUCLEOTIDE SEQUENCE [LARGE SCALE GENOMIC DNA]</scope>
    <source>
        <strain evidence="2 5">PAMC 26577</strain>
    </source>
</reference>
<keyword evidence="1" id="KW-0812">Transmembrane</keyword>
<keyword evidence="1" id="KW-1133">Transmembrane helix</keyword>
<evidence type="ECO:0000313" key="2">
    <source>
        <dbReference type="EMBL" id="OTP65573.1"/>
    </source>
</evidence>
<evidence type="ECO:0000313" key="3">
    <source>
        <dbReference type="EMBL" id="OTP74301.1"/>
    </source>
</evidence>